<dbReference type="GO" id="GO:0016020">
    <property type="term" value="C:membrane"/>
    <property type="evidence" value="ECO:0007669"/>
    <property type="project" value="UniProtKB-SubCell"/>
</dbReference>
<gene>
    <name evidence="7" type="ORF">BDV37DRAFT_287980</name>
</gene>
<proteinExistence type="predicted"/>
<dbReference type="PANTHER" id="PTHR48182:SF2">
    <property type="entry name" value="PROTEIN SERAC1"/>
    <property type="match status" value="1"/>
</dbReference>
<dbReference type="GO" id="GO:0005783">
    <property type="term" value="C:endoplasmic reticulum"/>
    <property type="evidence" value="ECO:0007669"/>
    <property type="project" value="UniProtKB-SubCell"/>
</dbReference>
<protein>
    <recommendedName>
        <fullName evidence="9">DUF676 domain-containing protein</fullName>
    </recommendedName>
</protein>
<dbReference type="Proteomes" id="UP000325579">
    <property type="component" value="Unassembled WGS sequence"/>
</dbReference>
<name>A0A5N7CXQ3_9EURO</name>
<sequence length="156" mass="17110">MEKHDYGLSIDWAESDNSSSSGLDLVIVHGLYGNLGASPNPRVSPGSGSSSWVDDYVKDLDVDARILIFRYDAGKILAGRYSRGAIQQQAVSLLEGLTELRRTDSKRSIMFISHDIGGLIVKDALQIAAFDSIKWGEIPDYARMLVGLLPYSYTDP</sequence>
<evidence type="ECO:0000313" key="8">
    <source>
        <dbReference type="Proteomes" id="UP000325579"/>
    </source>
</evidence>
<evidence type="ECO:0000313" key="7">
    <source>
        <dbReference type="EMBL" id="KAE8398984.1"/>
    </source>
</evidence>
<dbReference type="PANTHER" id="PTHR48182">
    <property type="entry name" value="PROTEIN SERAC1"/>
    <property type="match status" value="1"/>
</dbReference>
<dbReference type="GO" id="GO:0005739">
    <property type="term" value="C:mitochondrion"/>
    <property type="evidence" value="ECO:0007669"/>
    <property type="project" value="UniProtKB-SubCell"/>
</dbReference>
<dbReference type="EMBL" id="ML736843">
    <property type="protein sequence ID" value="KAE8398984.1"/>
    <property type="molecule type" value="Genomic_DNA"/>
</dbReference>
<keyword evidence="4" id="KW-0256">Endoplasmic reticulum</keyword>
<evidence type="ECO:0000256" key="1">
    <source>
        <dbReference type="ARBA" id="ARBA00004173"/>
    </source>
</evidence>
<evidence type="ECO:0000256" key="3">
    <source>
        <dbReference type="ARBA" id="ARBA00004370"/>
    </source>
</evidence>
<comment type="subcellular location">
    <subcellularLocation>
        <location evidence="2">Endoplasmic reticulum</location>
    </subcellularLocation>
    <subcellularLocation>
        <location evidence="3">Membrane</location>
    </subcellularLocation>
    <subcellularLocation>
        <location evidence="1">Mitochondrion</location>
    </subcellularLocation>
</comment>
<evidence type="ECO:0000256" key="4">
    <source>
        <dbReference type="ARBA" id="ARBA00022824"/>
    </source>
</evidence>
<organism evidence="7 8">
    <name type="scientific">Aspergillus pseudonomiae</name>
    <dbReference type="NCBI Taxonomy" id="1506151"/>
    <lineage>
        <taxon>Eukaryota</taxon>
        <taxon>Fungi</taxon>
        <taxon>Dikarya</taxon>
        <taxon>Ascomycota</taxon>
        <taxon>Pezizomycotina</taxon>
        <taxon>Eurotiomycetes</taxon>
        <taxon>Eurotiomycetidae</taxon>
        <taxon>Eurotiales</taxon>
        <taxon>Aspergillaceae</taxon>
        <taxon>Aspergillus</taxon>
        <taxon>Aspergillus subgen. Circumdati</taxon>
    </lineage>
</organism>
<keyword evidence="5" id="KW-0496">Mitochondrion</keyword>
<dbReference type="AlphaFoldDB" id="A0A5N7CXQ3"/>
<dbReference type="InterPro" id="IPR052374">
    <property type="entry name" value="SERAC1"/>
</dbReference>
<reference evidence="7 8" key="1">
    <citation type="submission" date="2019-04" db="EMBL/GenBank/DDBJ databases">
        <authorList>
            <consortium name="DOE Joint Genome Institute"/>
            <person name="Mondo S."/>
            <person name="Kjaerbolling I."/>
            <person name="Vesth T."/>
            <person name="Frisvad J.C."/>
            <person name="Nybo J.L."/>
            <person name="Theobald S."/>
            <person name="Kildgaard S."/>
            <person name="Isbrandt T."/>
            <person name="Kuo A."/>
            <person name="Sato A."/>
            <person name="Lyhne E.K."/>
            <person name="Kogle M.E."/>
            <person name="Wiebenga A."/>
            <person name="Kun R.S."/>
            <person name="Lubbers R.J."/>
            <person name="Makela M.R."/>
            <person name="Barry K."/>
            <person name="Chovatia M."/>
            <person name="Clum A."/>
            <person name="Daum C."/>
            <person name="Haridas S."/>
            <person name="He G."/>
            <person name="LaButti K."/>
            <person name="Lipzen A."/>
            <person name="Riley R."/>
            <person name="Salamov A."/>
            <person name="Simmons B.A."/>
            <person name="Magnuson J.K."/>
            <person name="Henrissat B."/>
            <person name="Mortensen U.H."/>
            <person name="Larsen T.O."/>
            <person name="Devries R.P."/>
            <person name="Grigoriev I.V."/>
            <person name="Machida M."/>
            <person name="Baker S.E."/>
            <person name="Andersen M.R."/>
            <person name="Cantor M.N."/>
            <person name="Hua S.X."/>
        </authorList>
    </citation>
    <scope>NUCLEOTIDE SEQUENCE [LARGE SCALE GENOMIC DNA]</scope>
    <source>
        <strain evidence="7 8">CBS 119388</strain>
    </source>
</reference>
<evidence type="ECO:0000256" key="2">
    <source>
        <dbReference type="ARBA" id="ARBA00004240"/>
    </source>
</evidence>
<dbReference type="RefSeq" id="XP_031936303.1">
    <property type="nucleotide sequence ID" value="XM_032088198.1"/>
</dbReference>
<dbReference type="GeneID" id="43672889"/>
<dbReference type="OrthoDB" id="5086500at2759"/>
<accession>A0A5N7CXQ3</accession>
<keyword evidence="6" id="KW-0472">Membrane</keyword>
<evidence type="ECO:0008006" key="9">
    <source>
        <dbReference type="Google" id="ProtNLM"/>
    </source>
</evidence>
<keyword evidence="8" id="KW-1185">Reference proteome</keyword>
<evidence type="ECO:0000256" key="5">
    <source>
        <dbReference type="ARBA" id="ARBA00023128"/>
    </source>
</evidence>
<evidence type="ECO:0000256" key="6">
    <source>
        <dbReference type="ARBA" id="ARBA00023136"/>
    </source>
</evidence>